<dbReference type="InterPro" id="IPR045865">
    <property type="entry name" value="ACT-like_dom_sf"/>
</dbReference>
<dbReference type="PROSITE" id="PS51671">
    <property type="entry name" value="ACT"/>
    <property type="match status" value="2"/>
</dbReference>
<name>A0A497XCL5_9PROT</name>
<evidence type="ECO:0000313" key="3">
    <source>
        <dbReference type="Proteomes" id="UP000268908"/>
    </source>
</evidence>
<dbReference type="InterPro" id="IPR002912">
    <property type="entry name" value="ACT_dom"/>
</dbReference>
<evidence type="ECO:0000313" key="2">
    <source>
        <dbReference type="EMBL" id="RLJ64670.1"/>
    </source>
</evidence>
<evidence type="ECO:0000259" key="1">
    <source>
        <dbReference type="PROSITE" id="PS51671"/>
    </source>
</evidence>
<dbReference type="PIRSF" id="PIRSF028103">
    <property type="entry name" value="GcvR"/>
    <property type="match status" value="1"/>
</dbReference>
<dbReference type="Pfam" id="PF13740">
    <property type="entry name" value="ACT_6"/>
    <property type="match status" value="1"/>
</dbReference>
<dbReference type="SUPFAM" id="SSF55021">
    <property type="entry name" value="ACT-like"/>
    <property type="match status" value="2"/>
</dbReference>
<dbReference type="Gene3D" id="3.30.70.260">
    <property type="match status" value="2"/>
</dbReference>
<dbReference type="AlphaFoldDB" id="A0A497XCL5"/>
<gene>
    <name evidence="2" type="ORF">DFR35_1311</name>
</gene>
<keyword evidence="3" id="KW-1185">Reference proteome</keyword>
<dbReference type="OrthoDB" id="9802815at2"/>
<dbReference type="EMBL" id="RCCI01000005">
    <property type="protein sequence ID" value="RLJ64670.1"/>
    <property type="molecule type" value="Genomic_DNA"/>
</dbReference>
<reference evidence="2 3" key="1">
    <citation type="submission" date="2018-10" db="EMBL/GenBank/DDBJ databases">
        <title>Genomic Encyclopedia of Type Strains, Phase IV (KMG-IV): sequencing the most valuable type-strain genomes for metagenomic binning, comparative biology and taxonomic classification.</title>
        <authorList>
            <person name="Goeker M."/>
        </authorList>
    </citation>
    <scope>NUCLEOTIDE SEQUENCE [LARGE SCALE GENOMIC DNA]</scope>
    <source>
        <strain evidence="2 3">DSM 26916</strain>
    </source>
</reference>
<dbReference type="InterPro" id="IPR016867">
    <property type="entry name" value="GcvR"/>
</dbReference>
<accession>A0A497XCL5</accession>
<protein>
    <submittedName>
        <fullName evidence="2">Glycine cleavage system regulatory protein</fullName>
    </submittedName>
</protein>
<feature type="domain" description="ACT" evidence="1">
    <location>
        <begin position="7"/>
        <end position="76"/>
    </location>
</feature>
<comment type="caution">
    <text evidence="2">The sequence shown here is derived from an EMBL/GenBank/DDBJ whole genome shotgun (WGS) entry which is preliminary data.</text>
</comment>
<dbReference type="GO" id="GO:0006355">
    <property type="term" value="P:regulation of DNA-templated transcription"/>
    <property type="evidence" value="ECO:0007669"/>
    <property type="project" value="InterPro"/>
</dbReference>
<dbReference type="Proteomes" id="UP000268908">
    <property type="component" value="Unassembled WGS sequence"/>
</dbReference>
<dbReference type="PANTHER" id="PTHR34875">
    <property type="entry name" value="UPF0237 PROTEIN MJ1558"/>
    <property type="match status" value="1"/>
</dbReference>
<dbReference type="RefSeq" id="WP_121240891.1">
    <property type="nucleotide sequence ID" value="NZ_BHVV01000006.1"/>
</dbReference>
<dbReference type="CDD" id="cd04869">
    <property type="entry name" value="ACT_GcvR_2"/>
    <property type="match status" value="1"/>
</dbReference>
<feature type="domain" description="ACT" evidence="1">
    <location>
        <begin position="91"/>
        <end position="172"/>
    </location>
</feature>
<proteinExistence type="predicted"/>
<sequence>MADQFLILTVIGDDRPGLVGKLSAAISAHQGNWLESSMSHLAGKFAGIVKVAIAAERAEALQAALAGLSGLRISGETAAGEKSAPAGRRLKLSLVGHDRIGIVKEVSQVLAHHAVNVEELSTHIASAPMSAEIMFHADIDLLAGPDLDARALTAELERISNDLMVDINLDEKIA</sequence>
<dbReference type="PANTHER" id="PTHR34875:SF6">
    <property type="entry name" value="UPF0237 PROTEIN MJ1558"/>
    <property type="match status" value="1"/>
</dbReference>
<dbReference type="InterPro" id="IPR050990">
    <property type="entry name" value="UPF0237/GcvR_regulator"/>
</dbReference>
<organism evidence="2 3">
    <name type="scientific">Sulfurisoma sediminicola</name>
    <dbReference type="NCBI Taxonomy" id="1381557"/>
    <lineage>
        <taxon>Bacteria</taxon>
        <taxon>Pseudomonadati</taxon>
        <taxon>Pseudomonadota</taxon>
        <taxon>Betaproteobacteria</taxon>
        <taxon>Nitrosomonadales</taxon>
        <taxon>Sterolibacteriaceae</taxon>
        <taxon>Sulfurisoma</taxon>
    </lineage>
</organism>